<dbReference type="VEuPathDB" id="FungiDB:PV08_08995"/>
<dbReference type="Pfam" id="PF07714">
    <property type="entry name" value="PK_Tyr_Ser-Thr"/>
    <property type="match status" value="1"/>
</dbReference>
<dbReference type="GO" id="GO:0005524">
    <property type="term" value="F:ATP binding"/>
    <property type="evidence" value="ECO:0007669"/>
    <property type="project" value="InterPro"/>
</dbReference>
<dbReference type="PROSITE" id="PS50011">
    <property type="entry name" value="PROTEIN_KINASE_DOM"/>
    <property type="match status" value="1"/>
</dbReference>
<dbReference type="GO" id="GO:0007165">
    <property type="term" value="P:signal transduction"/>
    <property type="evidence" value="ECO:0007669"/>
    <property type="project" value="TreeGrafter"/>
</dbReference>
<dbReference type="HOGENOM" id="CLU_000288_31_3_1"/>
<proteinExistence type="predicted"/>
<dbReference type="GO" id="GO:0004672">
    <property type="term" value="F:protein kinase activity"/>
    <property type="evidence" value="ECO:0007669"/>
    <property type="project" value="InterPro"/>
</dbReference>
<dbReference type="InterPro" id="IPR000719">
    <property type="entry name" value="Prot_kinase_dom"/>
</dbReference>
<evidence type="ECO:0000313" key="2">
    <source>
        <dbReference type="EMBL" id="KIW13803.1"/>
    </source>
</evidence>
<evidence type="ECO:0000313" key="3">
    <source>
        <dbReference type="Proteomes" id="UP000053328"/>
    </source>
</evidence>
<dbReference type="Gene3D" id="1.10.510.10">
    <property type="entry name" value="Transferase(Phosphotransferase) domain 1"/>
    <property type="match status" value="1"/>
</dbReference>
<sequence length="276" mass="31616">MASQSEILLPRDLSSLPFINAGVTSVVRALDEHSVIKLTGDEDSLRALEVERRILERLGEHPRIVRLLYVHEKKLVLERLLYPLLVRLLELRDEEAAPSTEEILKWSAQAAEGMEYFHGKNVLQIDIGSHNLLLDWDENIKYCDFSGSCIDGGWTYAAPSTRAQHPSISPKSPSVQSEIFALGSVLYEISTARKVYEDLEEWEIERHFTQGEYPETQHLLLGHVITKCWSGGYNNAGQVAAEIRAIQRRFKYGDLNLPLGHYMRKQKESRRLRRVH</sequence>
<accession>A0A0D2B4B5</accession>
<dbReference type="PANTHER" id="PTHR23257">
    <property type="entry name" value="SERINE-THREONINE PROTEIN KINASE"/>
    <property type="match status" value="1"/>
</dbReference>
<name>A0A0D2B4B5_9EURO</name>
<reference evidence="2 3" key="1">
    <citation type="submission" date="2015-01" db="EMBL/GenBank/DDBJ databases">
        <title>The Genome Sequence of Exophiala spinifera CBS89968.</title>
        <authorList>
            <consortium name="The Broad Institute Genomics Platform"/>
            <person name="Cuomo C."/>
            <person name="de Hoog S."/>
            <person name="Gorbushina A."/>
            <person name="Stielow B."/>
            <person name="Teixiera M."/>
            <person name="Abouelleil A."/>
            <person name="Chapman S.B."/>
            <person name="Priest M."/>
            <person name="Young S.K."/>
            <person name="Wortman J."/>
            <person name="Nusbaum C."/>
            <person name="Birren B."/>
        </authorList>
    </citation>
    <scope>NUCLEOTIDE SEQUENCE [LARGE SCALE GENOMIC DNA]</scope>
    <source>
        <strain evidence="2 3">CBS 89968</strain>
    </source>
</reference>
<dbReference type="STRING" id="91928.A0A0D2B4B5"/>
<dbReference type="InterPro" id="IPR011009">
    <property type="entry name" value="Kinase-like_dom_sf"/>
</dbReference>
<dbReference type="EMBL" id="KN847497">
    <property type="protein sequence ID" value="KIW13803.1"/>
    <property type="molecule type" value="Genomic_DNA"/>
</dbReference>
<gene>
    <name evidence="2" type="ORF">PV08_08995</name>
</gene>
<organism evidence="2 3">
    <name type="scientific">Exophiala spinifera</name>
    <dbReference type="NCBI Taxonomy" id="91928"/>
    <lineage>
        <taxon>Eukaryota</taxon>
        <taxon>Fungi</taxon>
        <taxon>Dikarya</taxon>
        <taxon>Ascomycota</taxon>
        <taxon>Pezizomycotina</taxon>
        <taxon>Eurotiomycetes</taxon>
        <taxon>Chaetothyriomycetidae</taxon>
        <taxon>Chaetothyriales</taxon>
        <taxon>Herpotrichiellaceae</taxon>
        <taxon>Exophiala</taxon>
    </lineage>
</organism>
<dbReference type="RefSeq" id="XP_016234019.1">
    <property type="nucleotide sequence ID" value="XM_016383316.1"/>
</dbReference>
<dbReference type="OrthoDB" id="5338352at2759"/>
<dbReference type="InterPro" id="IPR050167">
    <property type="entry name" value="Ser_Thr_protein_kinase"/>
</dbReference>
<dbReference type="Proteomes" id="UP000053328">
    <property type="component" value="Unassembled WGS sequence"/>
</dbReference>
<dbReference type="GO" id="GO:0005737">
    <property type="term" value="C:cytoplasm"/>
    <property type="evidence" value="ECO:0007669"/>
    <property type="project" value="TreeGrafter"/>
</dbReference>
<evidence type="ECO:0000259" key="1">
    <source>
        <dbReference type="PROSITE" id="PS50011"/>
    </source>
</evidence>
<dbReference type="Gene3D" id="3.30.200.20">
    <property type="entry name" value="Phosphorylase Kinase, domain 1"/>
    <property type="match status" value="1"/>
</dbReference>
<protein>
    <recommendedName>
        <fullName evidence="1">Protein kinase domain-containing protein</fullName>
    </recommendedName>
</protein>
<keyword evidence="3" id="KW-1185">Reference proteome</keyword>
<dbReference type="InterPro" id="IPR001245">
    <property type="entry name" value="Ser-Thr/Tyr_kinase_cat_dom"/>
</dbReference>
<dbReference type="SUPFAM" id="SSF56112">
    <property type="entry name" value="Protein kinase-like (PK-like)"/>
    <property type="match status" value="1"/>
</dbReference>
<dbReference type="AlphaFoldDB" id="A0A0D2B4B5"/>
<feature type="domain" description="Protein kinase" evidence="1">
    <location>
        <begin position="1"/>
        <end position="276"/>
    </location>
</feature>
<dbReference type="GeneID" id="27336078"/>